<dbReference type="GO" id="GO:0016987">
    <property type="term" value="F:sigma factor activity"/>
    <property type="evidence" value="ECO:0007669"/>
    <property type="project" value="UniProtKB-KW"/>
</dbReference>
<accession>A0A7W6HV16</accession>
<dbReference type="OrthoDB" id="1453134at2"/>
<dbReference type="AlphaFoldDB" id="A0A7W6HV16"/>
<dbReference type="PANTHER" id="PTHR43133:SF46">
    <property type="entry name" value="RNA POLYMERASE SIGMA-70 FACTOR ECF SUBFAMILY"/>
    <property type="match status" value="1"/>
</dbReference>
<dbReference type="EMBL" id="JACIES010000002">
    <property type="protein sequence ID" value="MBB4025510.1"/>
    <property type="molecule type" value="Genomic_DNA"/>
</dbReference>
<proteinExistence type="inferred from homology"/>
<feature type="domain" description="RNA polymerase sigma-70 region 2" evidence="5">
    <location>
        <begin position="21"/>
        <end position="85"/>
    </location>
</feature>
<dbReference type="InterPro" id="IPR007627">
    <property type="entry name" value="RNA_pol_sigma70_r2"/>
</dbReference>
<dbReference type="InterPro" id="IPR013249">
    <property type="entry name" value="RNA_pol_sigma70_r4_t2"/>
</dbReference>
<reference evidence="7 8" key="1">
    <citation type="submission" date="2020-08" db="EMBL/GenBank/DDBJ databases">
        <title>Genomic Encyclopedia of Type Strains, Phase IV (KMG-IV): sequencing the most valuable type-strain genomes for metagenomic binning, comparative biology and taxonomic classification.</title>
        <authorList>
            <person name="Goeker M."/>
        </authorList>
    </citation>
    <scope>NUCLEOTIDE SEQUENCE [LARGE SCALE GENOMIC DNA]</scope>
    <source>
        <strain evidence="7 8">DSM 105721</strain>
    </source>
</reference>
<dbReference type="InterPro" id="IPR013324">
    <property type="entry name" value="RNA_pol_sigma_r3/r4-like"/>
</dbReference>
<dbReference type="GO" id="GO:0003677">
    <property type="term" value="F:DNA binding"/>
    <property type="evidence" value="ECO:0007669"/>
    <property type="project" value="InterPro"/>
</dbReference>
<evidence type="ECO:0000256" key="4">
    <source>
        <dbReference type="ARBA" id="ARBA00023163"/>
    </source>
</evidence>
<dbReference type="PANTHER" id="PTHR43133">
    <property type="entry name" value="RNA POLYMERASE ECF-TYPE SIGMA FACTO"/>
    <property type="match status" value="1"/>
</dbReference>
<dbReference type="InterPro" id="IPR039425">
    <property type="entry name" value="RNA_pol_sigma-70-like"/>
</dbReference>
<dbReference type="InterPro" id="IPR013325">
    <property type="entry name" value="RNA_pol_sigma_r2"/>
</dbReference>
<dbReference type="Pfam" id="PF08281">
    <property type="entry name" value="Sigma70_r4_2"/>
    <property type="match status" value="1"/>
</dbReference>
<keyword evidence="3" id="KW-0731">Sigma factor</keyword>
<dbReference type="InterPro" id="IPR014284">
    <property type="entry name" value="RNA_pol_sigma-70_dom"/>
</dbReference>
<dbReference type="Pfam" id="PF04542">
    <property type="entry name" value="Sigma70_r2"/>
    <property type="match status" value="1"/>
</dbReference>
<name>A0A7W6HV16_9BACT</name>
<evidence type="ECO:0000313" key="7">
    <source>
        <dbReference type="EMBL" id="MBB4025510.1"/>
    </source>
</evidence>
<dbReference type="NCBIfam" id="TIGR02937">
    <property type="entry name" value="sigma70-ECF"/>
    <property type="match status" value="1"/>
</dbReference>
<evidence type="ECO:0000313" key="8">
    <source>
        <dbReference type="Proteomes" id="UP000546007"/>
    </source>
</evidence>
<dbReference type="GeneID" id="93103277"/>
<comment type="caution">
    <text evidence="7">The sequence shown here is derived from an EMBL/GenBank/DDBJ whole genome shotgun (WGS) entry which is preliminary data.</text>
</comment>
<evidence type="ECO:0000259" key="6">
    <source>
        <dbReference type="Pfam" id="PF08281"/>
    </source>
</evidence>
<dbReference type="GO" id="GO:0006352">
    <property type="term" value="P:DNA-templated transcription initiation"/>
    <property type="evidence" value="ECO:0007669"/>
    <property type="project" value="InterPro"/>
</dbReference>
<gene>
    <name evidence="7" type="ORF">GGR14_001282</name>
</gene>
<keyword evidence="4" id="KW-0804">Transcription</keyword>
<dbReference type="InterPro" id="IPR036388">
    <property type="entry name" value="WH-like_DNA-bd_sf"/>
</dbReference>
<keyword evidence="8" id="KW-1185">Reference proteome</keyword>
<evidence type="ECO:0000256" key="1">
    <source>
        <dbReference type="ARBA" id="ARBA00010641"/>
    </source>
</evidence>
<dbReference type="RefSeq" id="WP_124316207.1">
    <property type="nucleotide sequence ID" value="NZ_AP028155.1"/>
</dbReference>
<dbReference type="InterPro" id="IPR014327">
    <property type="entry name" value="RNA_pol_sigma70_bacteroid"/>
</dbReference>
<dbReference type="NCBIfam" id="TIGR02985">
    <property type="entry name" value="Sig70_bacteroi1"/>
    <property type="match status" value="1"/>
</dbReference>
<evidence type="ECO:0000256" key="3">
    <source>
        <dbReference type="ARBA" id="ARBA00023082"/>
    </source>
</evidence>
<dbReference type="SUPFAM" id="SSF88946">
    <property type="entry name" value="Sigma2 domain of RNA polymerase sigma factors"/>
    <property type="match status" value="1"/>
</dbReference>
<dbReference type="CDD" id="cd06171">
    <property type="entry name" value="Sigma70_r4"/>
    <property type="match status" value="1"/>
</dbReference>
<sequence>MTEDVKKEFVLTKSVYKEVFMAFYKPLCLFARKILSCEEDAEDMVHNVFLAIWERKMSFIDKSHLKVYLYRAVYNQSITYIRRQKFTTRLEDHEEGNEMDENNYLQNRIETEVFVEIMQAIDRLPEHRREIFKLSYIDGLKISEVAERLGIAEETVRSQRVKARKQLQSSLKDMSLFYLLVFFRVNVK</sequence>
<evidence type="ECO:0000259" key="5">
    <source>
        <dbReference type="Pfam" id="PF04542"/>
    </source>
</evidence>
<dbReference type="SUPFAM" id="SSF88659">
    <property type="entry name" value="Sigma3 and sigma4 domains of RNA polymerase sigma factors"/>
    <property type="match status" value="1"/>
</dbReference>
<comment type="similarity">
    <text evidence="1">Belongs to the sigma-70 factor family. ECF subfamily.</text>
</comment>
<protein>
    <submittedName>
        <fullName evidence="7">RNA polymerase sigma-70 factor (ECF subfamily)</fullName>
    </submittedName>
</protein>
<dbReference type="Proteomes" id="UP000546007">
    <property type="component" value="Unassembled WGS sequence"/>
</dbReference>
<feature type="domain" description="RNA polymerase sigma factor 70 region 4 type 2" evidence="6">
    <location>
        <begin position="116"/>
        <end position="167"/>
    </location>
</feature>
<evidence type="ECO:0000256" key="2">
    <source>
        <dbReference type="ARBA" id="ARBA00023015"/>
    </source>
</evidence>
<dbReference type="Gene3D" id="1.10.10.10">
    <property type="entry name" value="Winged helix-like DNA-binding domain superfamily/Winged helix DNA-binding domain"/>
    <property type="match status" value="1"/>
</dbReference>
<organism evidence="7 8">
    <name type="scientific">Butyricimonas faecihominis</name>
    <dbReference type="NCBI Taxonomy" id="1472416"/>
    <lineage>
        <taxon>Bacteria</taxon>
        <taxon>Pseudomonadati</taxon>
        <taxon>Bacteroidota</taxon>
        <taxon>Bacteroidia</taxon>
        <taxon>Bacteroidales</taxon>
        <taxon>Odoribacteraceae</taxon>
        <taxon>Butyricimonas</taxon>
    </lineage>
</organism>
<keyword evidence="2" id="KW-0805">Transcription regulation</keyword>
<dbReference type="Gene3D" id="1.10.1740.10">
    <property type="match status" value="1"/>
</dbReference>